<feature type="transmembrane region" description="Helical" evidence="1">
    <location>
        <begin position="440"/>
        <end position="464"/>
    </location>
</feature>
<feature type="domain" description="LolA-like" evidence="3">
    <location>
        <begin position="287"/>
        <end position="394"/>
    </location>
</feature>
<name>A0A7S0GRV8_MICPS</name>
<dbReference type="PANTHER" id="PTHR36902">
    <property type="entry name" value="ENRICHED IN SURFACE-LABELED PROTEOME PROTEIN 9"/>
    <property type="match status" value="1"/>
</dbReference>
<dbReference type="Pfam" id="PF25898">
    <property type="entry name" value="LolA_2nd_metazoa"/>
    <property type="match status" value="1"/>
</dbReference>
<keyword evidence="2" id="KW-0732">Signal</keyword>
<dbReference type="PANTHER" id="PTHR36902:SF1">
    <property type="entry name" value="ENRICHED IN SURFACE-LABELED PROTEOME PROTEIN 9"/>
    <property type="match status" value="1"/>
</dbReference>
<feature type="chain" id="PRO_5031403545" description="LolA-like domain-containing protein" evidence="2">
    <location>
        <begin position="23"/>
        <end position="484"/>
    </location>
</feature>
<evidence type="ECO:0000313" key="4">
    <source>
        <dbReference type="EMBL" id="CAD8436507.1"/>
    </source>
</evidence>
<evidence type="ECO:0000256" key="2">
    <source>
        <dbReference type="SAM" id="SignalP"/>
    </source>
</evidence>
<accession>A0A7S0GRV8</accession>
<protein>
    <recommendedName>
        <fullName evidence="3">LolA-like domain-containing protein</fullName>
    </recommendedName>
</protein>
<organism evidence="4">
    <name type="scientific">Micromonas pusilla</name>
    <name type="common">Picoplanktonic green alga</name>
    <name type="synonym">Chromulina pusilla</name>
    <dbReference type="NCBI Taxonomy" id="38833"/>
    <lineage>
        <taxon>Eukaryota</taxon>
        <taxon>Viridiplantae</taxon>
        <taxon>Chlorophyta</taxon>
        <taxon>Mamiellophyceae</taxon>
        <taxon>Mamiellales</taxon>
        <taxon>Mamiellaceae</taxon>
        <taxon>Micromonas</taxon>
    </lineage>
</organism>
<sequence>MRATVFVRVLALAMLSLGGAAGEFVTFAECDSSVILFDADVWDVPVLKATLSMTAPIDTYADHYNYVAAGTGSMVNLTSGQSRLEVTLAVEKESDASGAFSTKSHLHASRCEIDSGGSHFLHDVTGTDSGDNIVLVEHDFPGGVPSPTDANVTRDFLLDYERAASVVVHAPDGTRIGCCNLVPHMPTLPDTWSAVIEANINHEGEGLDSVSYSMLRYEWYDASTNNLRIDEHSSFSKQTRIVNAEQDTVMFMHQNGTHPSGFCEHHKVSDGHFPMFGRGRGNGLSSTAEFLQMTGGDTPIEYHGVTEAGVVRGIPCEKWTRNVSMPSFSDPSTTISYVYEFYFPVSSWMVRRESFHRMITRIVVRSDSGMRGLPVLHYYDFIDFKPEVDDLSIFNPCEVYNTGAPLSGNCTCGSPGIVAPTPSAWASGEGGDVDALRAQLFSMTAVVVVLALVLIGGFAASAYFRWREEKNARSLVNDNELSSF</sequence>
<dbReference type="EMBL" id="HBEN01005122">
    <property type="protein sequence ID" value="CAD8436507.1"/>
    <property type="molecule type" value="Transcribed_RNA"/>
</dbReference>
<dbReference type="InterPro" id="IPR058831">
    <property type="entry name" value="LolA-like_dom_2nd"/>
</dbReference>
<evidence type="ECO:0000259" key="3">
    <source>
        <dbReference type="Pfam" id="PF25898"/>
    </source>
</evidence>
<keyword evidence="1" id="KW-1133">Transmembrane helix</keyword>
<gene>
    <name evidence="4" type="ORF">MSP1401_LOCUS4179</name>
</gene>
<evidence type="ECO:0000256" key="1">
    <source>
        <dbReference type="SAM" id="Phobius"/>
    </source>
</evidence>
<feature type="signal peptide" evidence="2">
    <location>
        <begin position="1"/>
        <end position="22"/>
    </location>
</feature>
<dbReference type="AlphaFoldDB" id="A0A7S0GRV8"/>
<keyword evidence="1" id="KW-0472">Membrane</keyword>
<proteinExistence type="predicted"/>
<reference evidence="4" key="1">
    <citation type="submission" date="2021-01" db="EMBL/GenBank/DDBJ databases">
        <authorList>
            <person name="Corre E."/>
            <person name="Pelletier E."/>
            <person name="Niang G."/>
            <person name="Scheremetjew M."/>
            <person name="Finn R."/>
            <person name="Kale V."/>
            <person name="Holt S."/>
            <person name="Cochrane G."/>
            <person name="Meng A."/>
            <person name="Brown T."/>
            <person name="Cohen L."/>
        </authorList>
    </citation>
    <scope>NUCLEOTIDE SEQUENCE</scope>
    <source>
        <strain evidence="4">CCAC1681</strain>
    </source>
</reference>
<keyword evidence="1" id="KW-0812">Transmembrane</keyword>